<protein>
    <submittedName>
        <fullName evidence="1">Uncharacterized protein</fullName>
    </submittedName>
</protein>
<gene>
    <name evidence="1" type="ORF">KGD82_03295</name>
</gene>
<evidence type="ECO:0000313" key="2">
    <source>
        <dbReference type="Proteomes" id="UP000682416"/>
    </source>
</evidence>
<accession>A0A975LAJ1</accession>
<dbReference type="Proteomes" id="UP000682416">
    <property type="component" value="Chromosome"/>
</dbReference>
<name>A0A975LAJ1_9ACTN</name>
<evidence type="ECO:0000313" key="1">
    <source>
        <dbReference type="EMBL" id="QVJ01958.1"/>
    </source>
</evidence>
<dbReference type="KEGG" id="nec:KGD82_03295"/>
<dbReference type="EMBL" id="CP074402">
    <property type="protein sequence ID" value="QVJ01958.1"/>
    <property type="molecule type" value="Genomic_DNA"/>
</dbReference>
<organism evidence="1 2">
    <name type="scientific">Nocardiopsis eucommiae</name>
    <dbReference type="NCBI Taxonomy" id="2831970"/>
    <lineage>
        <taxon>Bacteria</taxon>
        <taxon>Bacillati</taxon>
        <taxon>Actinomycetota</taxon>
        <taxon>Actinomycetes</taxon>
        <taxon>Streptosporangiales</taxon>
        <taxon>Nocardiopsidaceae</taxon>
        <taxon>Nocardiopsis</taxon>
    </lineage>
</organism>
<sequence length="183" mass="21277">MKRAGPEEQEVLELLRENADDVPPNSTLNFPGVVDDVASLWVDNQRHDRAWSPDFVKEAARLLRKDGNRHGFSAYYGMCQTYALRISGEGFPNACYYRSKIQIIIDDFVPFADLVHPADSDALETVDTIFVRKADDIVPIPSKDIPWWVPESHWWWRVPTRDDWTEDEINAKINDYYDDDWDS</sequence>
<reference evidence="1" key="1">
    <citation type="submission" date="2021-05" db="EMBL/GenBank/DDBJ databases">
        <authorList>
            <person name="Kaiqin L."/>
            <person name="Jian G."/>
        </authorList>
    </citation>
    <scope>NUCLEOTIDE SEQUENCE</scope>
    <source>
        <strain evidence="1">HDS5</strain>
    </source>
</reference>
<proteinExistence type="predicted"/>
<keyword evidence="2" id="KW-1185">Reference proteome</keyword>
<dbReference type="AlphaFoldDB" id="A0A975LAJ1"/>